<sequence length="94" mass="10647">MTGTGADPSAWALLPEGLRPSKRLSEAWLRRLGDNRAAPAEARIGLFDARDRPLVYFLHRDDLPAPFERGRGRGDADCHDRRSARQNPARRRRS</sequence>
<protein>
    <submittedName>
        <fullName evidence="2">Uncharacterized protein</fullName>
    </submittedName>
</protein>
<name>A0ABW1GL22_9ACTN</name>
<gene>
    <name evidence="2" type="ORF">ACFP1B_18255</name>
</gene>
<evidence type="ECO:0000256" key="1">
    <source>
        <dbReference type="SAM" id="MobiDB-lite"/>
    </source>
</evidence>
<reference evidence="3" key="1">
    <citation type="journal article" date="2019" name="Int. J. Syst. Evol. Microbiol.">
        <title>The Global Catalogue of Microorganisms (GCM) 10K type strain sequencing project: providing services to taxonomists for standard genome sequencing and annotation.</title>
        <authorList>
            <consortium name="The Broad Institute Genomics Platform"/>
            <consortium name="The Broad Institute Genome Sequencing Center for Infectious Disease"/>
            <person name="Wu L."/>
            <person name="Ma J."/>
        </authorList>
    </citation>
    <scope>NUCLEOTIDE SEQUENCE [LARGE SCALE GENOMIC DNA]</scope>
    <source>
        <strain evidence="3">JCM 4147</strain>
    </source>
</reference>
<proteinExistence type="predicted"/>
<accession>A0ABW1GL22</accession>
<feature type="compositionally biased region" description="Basic and acidic residues" evidence="1">
    <location>
        <begin position="64"/>
        <end position="83"/>
    </location>
</feature>
<dbReference type="EMBL" id="JBHSPU010000016">
    <property type="protein sequence ID" value="MFC5915350.1"/>
    <property type="molecule type" value="Genomic_DNA"/>
</dbReference>
<comment type="caution">
    <text evidence="2">The sequence shown here is derived from an EMBL/GenBank/DDBJ whole genome shotgun (WGS) entry which is preliminary data.</text>
</comment>
<feature type="region of interest" description="Disordered" evidence="1">
    <location>
        <begin position="64"/>
        <end position="94"/>
    </location>
</feature>
<feature type="compositionally biased region" description="Basic residues" evidence="1">
    <location>
        <begin position="84"/>
        <end position="94"/>
    </location>
</feature>
<evidence type="ECO:0000313" key="2">
    <source>
        <dbReference type="EMBL" id="MFC5915350.1"/>
    </source>
</evidence>
<organism evidence="2 3">
    <name type="scientific">Streptomyces pulveraceus</name>
    <dbReference type="NCBI Taxonomy" id="68258"/>
    <lineage>
        <taxon>Bacteria</taxon>
        <taxon>Bacillati</taxon>
        <taxon>Actinomycetota</taxon>
        <taxon>Actinomycetes</taxon>
        <taxon>Kitasatosporales</taxon>
        <taxon>Streptomycetaceae</taxon>
        <taxon>Streptomyces</taxon>
    </lineage>
</organism>
<dbReference type="Proteomes" id="UP001596200">
    <property type="component" value="Unassembled WGS sequence"/>
</dbReference>
<keyword evidence="3" id="KW-1185">Reference proteome</keyword>
<dbReference type="RefSeq" id="WP_344511089.1">
    <property type="nucleotide sequence ID" value="NZ_BAAATU010000019.1"/>
</dbReference>
<evidence type="ECO:0000313" key="3">
    <source>
        <dbReference type="Proteomes" id="UP001596200"/>
    </source>
</evidence>